<sequence>MRKKKGIGNGIILWIIGIYLLFPLFLTFLYSLFTEWITILPDGFSLNGYLELFQDSYFWQSVGRSLVISMVPIALCTVAVLLAMYVVVVYLPGLDKVMRTICTIPYAIQGVILPISVLGLYANAPEPFSNRVFMLVCTYCIVVLPYIYQGVRNNLNGVHAPRLLEAAQMLGAGKFYTFWKIILPNITSGILVSAMLALSIVFGDFVIINTLAGNYFPTGQMYLYSAMRQSGQQASAVIVVLFVVTLLISLGVFGLQKDKKKER</sequence>
<name>A0A9D2N5U6_9FIRM</name>
<evidence type="ECO:0000256" key="6">
    <source>
        <dbReference type="ARBA" id="ARBA00022989"/>
    </source>
</evidence>
<dbReference type="InterPro" id="IPR000515">
    <property type="entry name" value="MetI-like"/>
</dbReference>
<keyword evidence="6 8" id="KW-1133">Transmembrane helix</keyword>
<dbReference type="Gene3D" id="1.10.3720.10">
    <property type="entry name" value="MetI-like"/>
    <property type="match status" value="1"/>
</dbReference>
<proteinExistence type="inferred from homology"/>
<evidence type="ECO:0000256" key="2">
    <source>
        <dbReference type="ARBA" id="ARBA00022448"/>
    </source>
</evidence>
<protein>
    <submittedName>
        <fullName evidence="10">ABC transporter permease subunit</fullName>
    </submittedName>
</protein>
<dbReference type="PANTHER" id="PTHR43357">
    <property type="entry name" value="INNER MEMBRANE ABC TRANSPORTER PERMEASE PROTEIN YDCV"/>
    <property type="match status" value="1"/>
</dbReference>
<comment type="similarity">
    <text evidence="8">Belongs to the binding-protein-dependent transport system permease family.</text>
</comment>
<feature type="transmembrane region" description="Helical" evidence="8">
    <location>
        <begin position="12"/>
        <end position="33"/>
    </location>
</feature>
<dbReference type="InterPro" id="IPR035906">
    <property type="entry name" value="MetI-like_sf"/>
</dbReference>
<feature type="transmembrane region" description="Helical" evidence="8">
    <location>
        <begin position="103"/>
        <end position="122"/>
    </location>
</feature>
<gene>
    <name evidence="10" type="ORF">H9935_06860</name>
</gene>
<feature type="transmembrane region" description="Helical" evidence="8">
    <location>
        <begin position="128"/>
        <end position="148"/>
    </location>
</feature>
<keyword evidence="4" id="KW-0997">Cell inner membrane</keyword>
<dbReference type="GO" id="GO:0005886">
    <property type="term" value="C:plasma membrane"/>
    <property type="evidence" value="ECO:0007669"/>
    <property type="project" value="UniProtKB-SubCell"/>
</dbReference>
<dbReference type="PANTHER" id="PTHR43357:SF4">
    <property type="entry name" value="INNER MEMBRANE ABC TRANSPORTER PERMEASE PROTEIN YDCV"/>
    <property type="match status" value="1"/>
</dbReference>
<dbReference type="EMBL" id="DWWV01000086">
    <property type="protein sequence ID" value="HJC10523.1"/>
    <property type="molecule type" value="Genomic_DNA"/>
</dbReference>
<organism evidence="10 11">
    <name type="scientific">Candidatus Blautia merdigallinarum</name>
    <dbReference type="NCBI Taxonomy" id="2838495"/>
    <lineage>
        <taxon>Bacteria</taxon>
        <taxon>Bacillati</taxon>
        <taxon>Bacillota</taxon>
        <taxon>Clostridia</taxon>
        <taxon>Lachnospirales</taxon>
        <taxon>Lachnospiraceae</taxon>
        <taxon>Blautia</taxon>
    </lineage>
</organism>
<feature type="transmembrane region" description="Helical" evidence="8">
    <location>
        <begin position="236"/>
        <end position="255"/>
    </location>
</feature>
<dbReference type="Proteomes" id="UP000823893">
    <property type="component" value="Unassembled WGS sequence"/>
</dbReference>
<feature type="domain" description="ABC transmembrane type-1" evidence="9">
    <location>
        <begin position="62"/>
        <end position="252"/>
    </location>
</feature>
<feature type="transmembrane region" description="Helical" evidence="8">
    <location>
        <begin position="190"/>
        <end position="216"/>
    </location>
</feature>
<reference evidence="10" key="1">
    <citation type="journal article" date="2021" name="PeerJ">
        <title>Extensive microbial diversity within the chicken gut microbiome revealed by metagenomics and culture.</title>
        <authorList>
            <person name="Gilroy R."/>
            <person name="Ravi A."/>
            <person name="Getino M."/>
            <person name="Pursley I."/>
            <person name="Horton D.L."/>
            <person name="Alikhan N.F."/>
            <person name="Baker D."/>
            <person name="Gharbi K."/>
            <person name="Hall N."/>
            <person name="Watson M."/>
            <person name="Adriaenssens E.M."/>
            <person name="Foster-Nyarko E."/>
            <person name="Jarju S."/>
            <person name="Secka A."/>
            <person name="Antonio M."/>
            <person name="Oren A."/>
            <person name="Chaudhuri R.R."/>
            <person name="La Ragione R."/>
            <person name="Hildebrand F."/>
            <person name="Pallen M.J."/>
        </authorList>
    </citation>
    <scope>NUCLEOTIDE SEQUENCE</scope>
    <source>
        <strain evidence="10">ChiSxjej6B18-287</strain>
    </source>
</reference>
<reference evidence="10" key="2">
    <citation type="submission" date="2021-04" db="EMBL/GenBank/DDBJ databases">
        <authorList>
            <person name="Gilroy R."/>
        </authorList>
    </citation>
    <scope>NUCLEOTIDE SEQUENCE</scope>
    <source>
        <strain evidence="10">ChiSxjej6B18-287</strain>
    </source>
</reference>
<evidence type="ECO:0000313" key="10">
    <source>
        <dbReference type="EMBL" id="HJC10523.1"/>
    </source>
</evidence>
<evidence type="ECO:0000256" key="7">
    <source>
        <dbReference type="ARBA" id="ARBA00023136"/>
    </source>
</evidence>
<comment type="caution">
    <text evidence="10">The sequence shown here is derived from an EMBL/GenBank/DDBJ whole genome shotgun (WGS) entry which is preliminary data.</text>
</comment>
<dbReference type="CDD" id="cd06261">
    <property type="entry name" value="TM_PBP2"/>
    <property type="match status" value="1"/>
</dbReference>
<keyword evidence="2 8" id="KW-0813">Transport</keyword>
<evidence type="ECO:0000256" key="3">
    <source>
        <dbReference type="ARBA" id="ARBA00022475"/>
    </source>
</evidence>
<accession>A0A9D2N5U6</accession>
<keyword evidence="5 8" id="KW-0812">Transmembrane</keyword>
<evidence type="ECO:0000256" key="8">
    <source>
        <dbReference type="RuleBase" id="RU363032"/>
    </source>
</evidence>
<evidence type="ECO:0000256" key="4">
    <source>
        <dbReference type="ARBA" id="ARBA00022519"/>
    </source>
</evidence>
<dbReference type="SUPFAM" id="SSF161098">
    <property type="entry name" value="MetI-like"/>
    <property type="match status" value="1"/>
</dbReference>
<evidence type="ECO:0000313" key="11">
    <source>
        <dbReference type="Proteomes" id="UP000823893"/>
    </source>
</evidence>
<evidence type="ECO:0000256" key="5">
    <source>
        <dbReference type="ARBA" id="ARBA00022692"/>
    </source>
</evidence>
<feature type="transmembrane region" description="Helical" evidence="8">
    <location>
        <begin position="66"/>
        <end position="91"/>
    </location>
</feature>
<dbReference type="Pfam" id="PF00528">
    <property type="entry name" value="BPD_transp_1"/>
    <property type="match status" value="1"/>
</dbReference>
<evidence type="ECO:0000256" key="1">
    <source>
        <dbReference type="ARBA" id="ARBA00004429"/>
    </source>
</evidence>
<evidence type="ECO:0000259" key="9">
    <source>
        <dbReference type="PROSITE" id="PS50928"/>
    </source>
</evidence>
<dbReference type="GO" id="GO:0055085">
    <property type="term" value="P:transmembrane transport"/>
    <property type="evidence" value="ECO:0007669"/>
    <property type="project" value="InterPro"/>
</dbReference>
<comment type="subcellular location">
    <subcellularLocation>
        <location evidence="1">Cell inner membrane</location>
        <topology evidence="1">Multi-pass membrane protein</topology>
    </subcellularLocation>
    <subcellularLocation>
        <location evidence="8">Cell membrane</location>
        <topology evidence="8">Multi-pass membrane protein</topology>
    </subcellularLocation>
</comment>
<keyword evidence="3" id="KW-1003">Cell membrane</keyword>
<keyword evidence="7 8" id="KW-0472">Membrane</keyword>
<dbReference type="AlphaFoldDB" id="A0A9D2N5U6"/>
<dbReference type="PROSITE" id="PS50928">
    <property type="entry name" value="ABC_TM1"/>
    <property type="match status" value="1"/>
</dbReference>